<protein>
    <submittedName>
        <fullName evidence="1">Uncharacterized protein</fullName>
    </submittedName>
</protein>
<proteinExistence type="predicted"/>
<gene>
    <name evidence="2" type="ORF">DWY29_13600</name>
    <name evidence="1" type="ORF">DWY96_10530</name>
</gene>
<dbReference type="Proteomes" id="UP000283738">
    <property type="component" value="Unassembled WGS sequence"/>
</dbReference>
<evidence type="ECO:0000313" key="4">
    <source>
        <dbReference type="Proteomes" id="UP000285820"/>
    </source>
</evidence>
<accession>A0A3R5VUB1</accession>
<dbReference type="EMBL" id="QRUN01000025">
    <property type="protein sequence ID" value="RGR66221.1"/>
    <property type="molecule type" value="Genomic_DNA"/>
</dbReference>
<organism evidence="1 3">
    <name type="scientific">Roseburia inulinivorans</name>
    <dbReference type="NCBI Taxonomy" id="360807"/>
    <lineage>
        <taxon>Bacteria</taxon>
        <taxon>Bacillati</taxon>
        <taxon>Bacillota</taxon>
        <taxon>Clostridia</taxon>
        <taxon>Lachnospirales</taxon>
        <taxon>Lachnospiraceae</taxon>
        <taxon>Roseburia</taxon>
    </lineage>
</organism>
<name>A0A3R5VUB1_9FIRM</name>
<evidence type="ECO:0000313" key="3">
    <source>
        <dbReference type="Proteomes" id="UP000283738"/>
    </source>
</evidence>
<comment type="caution">
    <text evidence="1">The sequence shown here is derived from an EMBL/GenBank/DDBJ whole genome shotgun (WGS) entry which is preliminary data.</text>
</comment>
<sequence>MWRWIFCYSSIFSVFDLIKKDRFIVRGWVGKVKELIDFFSTAGYVGMLFSSATPAFSVFTQ</sequence>
<reference evidence="3 4" key="1">
    <citation type="submission" date="2018-08" db="EMBL/GenBank/DDBJ databases">
        <title>A genome reference for cultivated species of the human gut microbiota.</title>
        <authorList>
            <person name="Zou Y."/>
            <person name="Xue W."/>
            <person name="Luo G."/>
        </authorList>
    </citation>
    <scope>NUCLEOTIDE SEQUENCE [LARGE SCALE GENOMIC DNA]</scope>
    <source>
        <strain evidence="2 4">AF24-4</strain>
        <strain evidence="1 3">AF28-15</strain>
    </source>
</reference>
<dbReference type="EMBL" id="QRTF01000022">
    <property type="protein sequence ID" value="RGQ47980.1"/>
    <property type="molecule type" value="Genomic_DNA"/>
</dbReference>
<evidence type="ECO:0000313" key="1">
    <source>
        <dbReference type="EMBL" id="RGQ47980.1"/>
    </source>
</evidence>
<dbReference type="Proteomes" id="UP000285820">
    <property type="component" value="Unassembled WGS sequence"/>
</dbReference>
<evidence type="ECO:0000313" key="2">
    <source>
        <dbReference type="EMBL" id="RGR66221.1"/>
    </source>
</evidence>
<dbReference type="AlphaFoldDB" id="A0A3R5VUB1"/>